<dbReference type="PANTHER" id="PTHR32217:SF2">
    <property type="entry name" value="LYMPHOCYTE ANTIGEN 6L"/>
    <property type="match status" value="1"/>
</dbReference>
<dbReference type="Proteomes" id="UP000551758">
    <property type="component" value="Unassembled WGS sequence"/>
</dbReference>
<accession>A0A7J7F9T1</accession>
<feature type="transmembrane region" description="Helical" evidence="10">
    <location>
        <begin position="102"/>
        <end position="121"/>
    </location>
</feature>
<reference evidence="11 12" key="1">
    <citation type="journal article" date="2020" name="Mol. Biol. Evol.">
        <title>Interspecific Gene Flow and the Evolution of Specialization in Black and White Rhinoceros.</title>
        <authorList>
            <person name="Moodley Y."/>
            <person name="Westbury M.V."/>
            <person name="Russo I.M."/>
            <person name="Gopalakrishnan S."/>
            <person name="Rakotoarivelo A."/>
            <person name="Olsen R.A."/>
            <person name="Prost S."/>
            <person name="Tunstall T."/>
            <person name="Ryder O.A."/>
            <person name="Dalen L."/>
            <person name="Bruford M.W."/>
        </authorList>
    </citation>
    <scope>NUCLEOTIDE SEQUENCE [LARGE SCALE GENOMIC DNA]</scope>
    <source>
        <strain evidence="11">SBR-YM</strain>
        <tissue evidence="11">Skin</tissue>
    </source>
</reference>
<evidence type="ECO:0000256" key="3">
    <source>
        <dbReference type="ARBA" id="ARBA00022622"/>
    </source>
</evidence>
<dbReference type="EMBL" id="JACDTQ010000900">
    <property type="protein sequence ID" value="KAF5924770.1"/>
    <property type="molecule type" value="Genomic_DNA"/>
</dbReference>
<evidence type="ECO:0000256" key="2">
    <source>
        <dbReference type="ARBA" id="ARBA00022475"/>
    </source>
</evidence>
<dbReference type="PANTHER" id="PTHR32217">
    <property type="entry name" value="LYMPHOCYTE ANTIGEN 6H"/>
    <property type="match status" value="1"/>
</dbReference>
<organism evidence="11 12">
    <name type="scientific">Diceros bicornis minor</name>
    <name type="common">South-central black rhinoceros</name>
    <dbReference type="NCBI Taxonomy" id="77932"/>
    <lineage>
        <taxon>Eukaryota</taxon>
        <taxon>Metazoa</taxon>
        <taxon>Chordata</taxon>
        <taxon>Craniata</taxon>
        <taxon>Vertebrata</taxon>
        <taxon>Euteleostomi</taxon>
        <taxon>Mammalia</taxon>
        <taxon>Eutheria</taxon>
        <taxon>Laurasiatheria</taxon>
        <taxon>Perissodactyla</taxon>
        <taxon>Rhinocerotidae</taxon>
        <taxon>Diceros</taxon>
    </lineage>
</organism>
<keyword evidence="10" id="KW-0812">Transmembrane</keyword>
<sequence>MGIPAEEWRTKHPWGEDDEGHPQEAQREMGGLRCQACPFFPTGQMTKLLSKDCVSSCNDVSEEMRQLAEKRDPLGASKLEVRDVECCETDLCNRVGPVGRSLWALAGGLLLSLGPALLWILL</sequence>
<keyword evidence="8" id="KW-0449">Lipoprotein</keyword>
<name>A0A7J7F9T1_DICBM</name>
<keyword evidence="3" id="KW-0336">GPI-anchor</keyword>
<evidence type="ECO:0000256" key="9">
    <source>
        <dbReference type="SAM" id="MobiDB-lite"/>
    </source>
</evidence>
<keyword evidence="7" id="KW-0325">Glycoprotein</keyword>
<evidence type="ECO:0000313" key="12">
    <source>
        <dbReference type="Proteomes" id="UP000551758"/>
    </source>
</evidence>
<evidence type="ECO:0000313" key="11">
    <source>
        <dbReference type="EMBL" id="KAF5924770.1"/>
    </source>
</evidence>
<dbReference type="SUPFAM" id="SSF57302">
    <property type="entry name" value="Snake toxin-like"/>
    <property type="match status" value="1"/>
</dbReference>
<feature type="region of interest" description="Disordered" evidence="9">
    <location>
        <begin position="1"/>
        <end position="27"/>
    </location>
</feature>
<comment type="subcellular location">
    <subcellularLocation>
        <location evidence="1">Cell membrane</location>
        <topology evidence="1">Lipid-anchor</topology>
        <topology evidence="1">GPI-anchor</topology>
    </subcellularLocation>
</comment>
<keyword evidence="5 10" id="KW-0472">Membrane</keyword>
<keyword evidence="4" id="KW-0732">Signal</keyword>
<dbReference type="InterPro" id="IPR045860">
    <property type="entry name" value="Snake_toxin-like_sf"/>
</dbReference>
<keyword evidence="12" id="KW-1185">Reference proteome</keyword>
<evidence type="ECO:0000256" key="6">
    <source>
        <dbReference type="ARBA" id="ARBA00023157"/>
    </source>
</evidence>
<keyword evidence="10" id="KW-1133">Transmembrane helix</keyword>
<evidence type="ECO:0000256" key="4">
    <source>
        <dbReference type="ARBA" id="ARBA00022729"/>
    </source>
</evidence>
<keyword evidence="2" id="KW-1003">Cell membrane</keyword>
<comment type="caution">
    <text evidence="11">The sequence shown here is derived from an EMBL/GenBank/DDBJ whole genome shotgun (WGS) entry which is preliminary data.</text>
</comment>
<evidence type="ECO:0000256" key="10">
    <source>
        <dbReference type="SAM" id="Phobius"/>
    </source>
</evidence>
<dbReference type="AlphaFoldDB" id="A0A7J7F9T1"/>
<evidence type="ECO:0000256" key="7">
    <source>
        <dbReference type="ARBA" id="ARBA00023180"/>
    </source>
</evidence>
<protein>
    <submittedName>
        <fullName evidence="11">Uncharacterized protein</fullName>
    </submittedName>
</protein>
<gene>
    <name evidence="11" type="ORF">HPG69_014813</name>
</gene>
<keyword evidence="6" id="KW-1015">Disulfide bond</keyword>
<evidence type="ECO:0000256" key="5">
    <source>
        <dbReference type="ARBA" id="ARBA00023136"/>
    </source>
</evidence>
<dbReference type="GO" id="GO:0005886">
    <property type="term" value="C:plasma membrane"/>
    <property type="evidence" value="ECO:0007669"/>
    <property type="project" value="UniProtKB-SubCell"/>
</dbReference>
<evidence type="ECO:0000256" key="8">
    <source>
        <dbReference type="ARBA" id="ARBA00023288"/>
    </source>
</evidence>
<proteinExistence type="predicted"/>
<evidence type="ECO:0000256" key="1">
    <source>
        <dbReference type="ARBA" id="ARBA00004609"/>
    </source>
</evidence>
<dbReference type="InterPro" id="IPR051445">
    <property type="entry name" value="LY6H/LY6L_nAChR_modulators"/>
</dbReference>
<dbReference type="GO" id="GO:0098552">
    <property type="term" value="C:side of membrane"/>
    <property type="evidence" value="ECO:0007669"/>
    <property type="project" value="UniProtKB-KW"/>
</dbReference>